<keyword evidence="1" id="KW-0732">Signal</keyword>
<proteinExistence type="predicted"/>
<organism evidence="2 3">
    <name type="scientific">Hymenobacter polaris</name>
    <dbReference type="NCBI Taxonomy" id="2682546"/>
    <lineage>
        <taxon>Bacteria</taxon>
        <taxon>Pseudomonadati</taxon>
        <taxon>Bacteroidota</taxon>
        <taxon>Cytophagia</taxon>
        <taxon>Cytophagales</taxon>
        <taxon>Hymenobacteraceae</taxon>
        <taxon>Hymenobacter</taxon>
    </lineage>
</organism>
<protein>
    <submittedName>
        <fullName evidence="2">Uncharacterized protein</fullName>
    </submittedName>
</protein>
<evidence type="ECO:0000313" key="3">
    <source>
        <dbReference type="Proteomes" id="UP000559626"/>
    </source>
</evidence>
<reference evidence="2 3" key="1">
    <citation type="submission" date="2020-04" db="EMBL/GenBank/DDBJ databases">
        <title>Hymenobacter polaris sp. nov., isolated from Arctic soil.</title>
        <authorList>
            <person name="Dahal R.H."/>
        </authorList>
    </citation>
    <scope>NUCLEOTIDE SEQUENCE [LARGE SCALE GENOMIC DNA]</scope>
    <source>
        <strain evidence="2 3">RP-2-7</strain>
    </source>
</reference>
<feature type="chain" id="PRO_5031233555" evidence="1">
    <location>
        <begin position="23"/>
        <end position="169"/>
    </location>
</feature>
<feature type="signal peptide" evidence="1">
    <location>
        <begin position="1"/>
        <end position="22"/>
    </location>
</feature>
<comment type="caution">
    <text evidence="2">The sequence shown here is derived from an EMBL/GenBank/DDBJ whole genome shotgun (WGS) entry which is preliminary data.</text>
</comment>
<dbReference type="SUPFAM" id="SSF56935">
    <property type="entry name" value="Porins"/>
    <property type="match status" value="1"/>
</dbReference>
<dbReference type="RefSeq" id="WP_169529079.1">
    <property type="nucleotide sequence ID" value="NZ_JABBGH010000001.1"/>
</dbReference>
<evidence type="ECO:0000256" key="1">
    <source>
        <dbReference type="SAM" id="SignalP"/>
    </source>
</evidence>
<dbReference type="InterPro" id="IPR037066">
    <property type="entry name" value="Plug_dom_sf"/>
</dbReference>
<evidence type="ECO:0000313" key="2">
    <source>
        <dbReference type="EMBL" id="NML63737.1"/>
    </source>
</evidence>
<name>A0A7Y0AAR3_9BACT</name>
<dbReference type="Proteomes" id="UP000559626">
    <property type="component" value="Unassembled WGS sequence"/>
</dbReference>
<sequence>MTVLYKRAYVLAALLGASQLAAGQSAPPPHAGPAGSDAWMDSVRRLPLPAQVAAVRARVLADTVLRHPPQYVCLTLLSASQREAYYQAERPRALAEQARPAGALLLYVVDGYPLADNYPAHTAAFLRQLAAQPIAHIAYLKSGAQATALYGTRGANGVVLLTSARAAPR</sequence>
<dbReference type="AlphaFoldDB" id="A0A7Y0AAR3"/>
<dbReference type="Gene3D" id="2.170.130.10">
    <property type="entry name" value="TonB-dependent receptor, plug domain"/>
    <property type="match status" value="1"/>
</dbReference>
<keyword evidence="3" id="KW-1185">Reference proteome</keyword>
<accession>A0A7Y0AAR3</accession>
<dbReference type="EMBL" id="JABBGH010000001">
    <property type="protein sequence ID" value="NML63737.1"/>
    <property type="molecule type" value="Genomic_DNA"/>
</dbReference>
<gene>
    <name evidence="2" type="ORF">HHL22_00805</name>
</gene>